<sequence>MAKKEASLTSFAGRLLTENELAVFMELMQYTKPVLVIDIYDGLLKKIHDNQIVLILDTLTRGPEPLVKRVVKRRFYMKQEILVEYWELSTYAKKFVDVNNQSVSTSHN</sequence>
<dbReference type="AlphaFoldDB" id="A0A1F6FGU8"/>
<protein>
    <submittedName>
        <fullName evidence="1">Uncharacterized protein</fullName>
    </submittedName>
</protein>
<evidence type="ECO:0000313" key="1">
    <source>
        <dbReference type="EMBL" id="OGG85073.1"/>
    </source>
</evidence>
<accession>A0A1F6FGU8</accession>
<organism evidence="1 2">
    <name type="scientific">Candidatus Kaiserbacteria bacterium RIFCSPLOWO2_12_FULL_45_26</name>
    <dbReference type="NCBI Taxonomy" id="1798525"/>
    <lineage>
        <taxon>Bacteria</taxon>
        <taxon>Candidatus Kaiseribacteriota</taxon>
    </lineage>
</organism>
<reference evidence="1 2" key="1">
    <citation type="journal article" date="2016" name="Nat. Commun.">
        <title>Thousands of microbial genomes shed light on interconnected biogeochemical processes in an aquifer system.</title>
        <authorList>
            <person name="Anantharaman K."/>
            <person name="Brown C.T."/>
            <person name="Hug L.A."/>
            <person name="Sharon I."/>
            <person name="Castelle C.J."/>
            <person name="Probst A.J."/>
            <person name="Thomas B.C."/>
            <person name="Singh A."/>
            <person name="Wilkins M.J."/>
            <person name="Karaoz U."/>
            <person name="Brodie E.L."/>
            <person name="Williams K.H."/>
            <person name="Hubbard S.S."/>
            <person name="Banfield J.F."/>
        </authorList>
    </citation>
    <scope>NUCLEOTIDE SEQUENCE [LARGE SCALE GENOMIC DNA]</scope>
</reference>
<dbReference type="Proteomes" id="UP000177325">
    <property type="component" value="Unassembled WGS sequence"/>
</dbReference>
<name>A0A1F6FGU8_9BACT</name>
<dbReference type="EMBL" id="MFMM01000001">
    <property type="protein sequence ID" value="OGG85073.1"/>
    <property type="molecule type" value="Genomic_DNA"/>
</dbReference>
<proteinExistence type="predicted"/>
<comment type="caution">
    <text evidence="1">The sequence shown here is derived from an EMBL/GenBank/DDBJ whole genome shotgun (WGS) entry which is preliminary data.</text>
</comment>
<dbReference type="STRING" id="1798525.A3G90_03365"/>
<evidence type="ECO:0000313" key="2">
    <source>
        <dbReference type="Proteomes" id="UP000177325"/>
    </source>
</evidence>
<gene>
    <name evidence="1" type="ORF">A3G90_03365</name>
</gene>